<evidence type="ECO:0000256" key="2">
    <source>
        <dbReference type="PROSITE-ProRule" id="PRU00708"/>
    </source>
</evidence>
<proteinExistence type="predicted"/>
<sequence>MYRKRSSILTIKSLSQVTISPDSSQNSLFNSVKPSPLIHLWRRRSFSVATQRSDLSPESDPNGSYQQNPLNPQQNPNGFYRENWGQRSDLGESQRWNSNGFYEEHTNVSCNQMDNGRSMGINGFYRERIEDVGQTNVSLNKNHIRNSAEGFQQSDNVLDDGYPYENQTGFFRENPRKVHEDPVDDDYCVNPRGFYQNRLQSLRHSPPISSVISNYDLHEGHNSEVHRDTGEMVTNPLMTHASALYKLGELCEQGKVKEAVGFLSVFEKTGMAVDGLRYIKLMESCGDAKSLESARRVHDHLSRTLGKVDIEIHNKILDMYFKCGSTNDARQSFEKMPLKHLTSWEIMIRGFTSNGLAEEAIDLFTQMKKMGLEPNGDLFNAILYTCGVLGAIDQGMLYFESMKVDFGVTPKMEDYVGIIEMLGRSGYLDEALEFIEMMPIEPNVDVWEALLKFCRVNGYTELGDRCAEIVEQLDSSRVNKSNMALLNIESSETVKGIESKKDSNVPDFKHQVREFMAGDRSHPDNDIIYQHLRCLAQHMKEVGYTPDKTCSLHDVDIESREEALLYHSERLATVHGLMTTRARMPLRIIKNLRVCRDCHNALKIISKIVGRLIIARDIKRFHHFENGVCSCNDYW</sequence>
<dbReference type="EMBL" id="CM007381">
    <property type="protein sequence ID" value="ONK79630.1"/>
    <property type="molecule type" value="Genomic_DNA"/>
</dbReference>
<dbReference type="InterPro" id="IPR002885">
    <property type="entry name" value="PPR_rpt"/>
</dbReference>
<name>A0A5P1FSJ0_ASPOF</name>
<evidence type="ECO:0000256" key="1">
    <source>
        <dbReference type="ARBA" id="ARBA00022737"/>
    </source>
</evidence>
<dbReference type="Pfam" id="PF14432">
    <property type="entry name" value="DYW_deaminase"/>
    <property type="match status" value="1"/>
</dbReference>
<dbReference type="Proteomes" id="UP000243459">
    <property type="component" value="Chromosome 1"/>
</dbReference>
<dbReference type="GO" id="GO:0009451">
    <property type="term" value="P:RNA modification"/>
    <property type="evidence" value="ECO:0007669"/>
    <property type="project" value="InterPro"/>
</dbReference>
<dbReference type="GO" id="GO:0003723">
    <property type="term" value="F:RNA binding"/>
    <property type="evidence" value="ECO:0007669"/>
    <property type="project" value="InterPro"/>
</dbReference>
<dbReference type="GO" id="GO:0099402">
    <property type="term" value="P:plant organ development"/>
    <property type="evidence" value="ECO:0007669"/>
    <property type="project" value="UniProtKB-ARBA"/>
</dbReference>
<keyword evidence="6" id="KW-1185">Reference proteome</keyword>
<dbReference type="FunFam" id="1.25.40.10:FF:000158">
    <property type="entry name" value="pentatricopeptide repeat-containing protein At2g33680"/>
    <property type="match status" value="1"/>
</dbReference>
<accession>A0A5P1FSJ0</accession>
<dbReference type="OrthoDB" id="1932290at2759"/>
<dbReference type="Pfam" id="PF01535">
    <property type="entry name" value="PPR"/>
    <property type="match status" value="2"/>
</dbReference>
<dbReference type="InterPro" id="IPR011990">
    <property type="entry name" value="TPR-like_helical_dom_sf"/>
</dbReference>
<dbReference type="PANTHER" id="PTHR47926:SF388">
    <property type="entry name" value="DYW DOMAIN-CONTAINING PROTEIN"/>
    <property type="match status" value="1"/>
</dbReference>
<evidence type="ECO:0000313" key="6">
    <source>
        <dbReference type="Proteomes" id="UP000243459"/>
    </source>
</evidence>
<dbReference type="GO" id="GO:0008270">
    <property type="term" value="F:zinc ion binding"/>
    <property type="evidence" value="ECO:0007669"/>
    <property type="project" value="InterPro"/>
</dbReference>
<dbReference type="InterPro" id="IPR032867">
    <property type="entry name" value="DYW_dom"/>
</dbReference>
<evidence type="ECO:0000313" key="5">
    <source>
        <dbReference type="EMBL" id="ONK79630.1"/>
    </source>
</evidence>
<organism evidence="5 6">
    <name type="scientific">Asparagus officinalis</name>
    <name type="common">Garden asparagus</name>
    <dbReference type="NCBI Taxonomy" id="4686"/>
    <lineage>
        <taxon>Eukaryota</taxon>
        <taxon>Viridiplantae</taxon>
        <taxon>Streptophyta</taxon>
        <taxon>Embryophyta</taxon>
        <taxon>Tracheophyta</taxon>
        <taxon>Spermatophyta</taxon>
        <taxon>Magnoliopsida</taxon>
        <taxon>Liliopsida</taxon>
        <taxon>Asparagales</taxon>
        <taxon>Asparagaceae</taxon>
        <taxon>Asparagoideae</taxon>
        <taxon>Asparagus</taxon>
    </lineage>
</organism>
<evidence type="ECO:0000256" key="3">
    <source>
        <dbReference type="SAM" id="MobiDB-lite"/>
    </source>
</evidence>
<evidence type="ECO:0000259" key="4">
    <source>
        <dbReference type="Pfam" id="PF14432"/>
    </source>
</evidence>
<dbReference type="InterPro" id="IPR046960">
    <property type="entry name" value="PPR_At4g14850-like_plant"/>
</dbReference>
<feature type="domain" description="DYW" evidence="4">
    <location>
        <begin position="543"/>
        <end position="635"/>
    </location>
</feature>
<feature type="region of interest" description="Disordered" evidence="3">
    <location>
        <begin position="50"/>
        <end position="85"/>
    </location>
</feature>
<gene>
    <name evidence="5" type="ORF">A4U43_C01F8330</name>
</gene>
<reference evidence="6" key="1">
    <citation type="journal article" date="2017" name="Nat. Commun.">
        <title>The asparagus genome sheds light on the origin and evolution of a young Y chromosome.</title>
        <authorList>
            <person name="Harkess A."/>
            <person name="Zhou J."/>
            <person name="Xu C."/>
            <person name="Bowers J.E."/>
            <person name="Van der Hulst R."/>
            <person name="Ayyampalayam S."/>
            <person name="Mercati F."/>
            <person name="Riccardi P."/>
            <person name="McKain M.R."/>
            <person name="Kakrana A."/>
            <person name="Tang H."/>
            <person name="Ray J."/>
            <person name="Groenendijk J."/>
            <person name="Arikit S."/>
            <person name="Mathioni S.M."/>
            <person name="Nakano M."/>
            <person name="Shan H."/>
            <person name="Telgmann-Rauber A."/>
            <person name="Kanno A."/>
            <person name="Yue Z."/>
            <person name="Chen H."/>
            <person name="Li W."/>
            <person name="Chen Y."/>
            <person name="Xu X."/>
            <person name="Zhang Y."/>
            <person name="Luo S."/>
            <person name="Chen H."/>
            <person name="Gao J."/>
            <person name="Mao Z."/>
            <person name="Pires J.C."/>
            <person name="Luo M."/>
            <person name="Kudrna D."/>
            <person name="Wing R.A."/>
            <person name="Meyers B.C."/>
            <person name="Yi K."/>
            <person name="Kong H."/>
            <person name="Lavrijsen P."/>
            <person name="Sunseri F."/>
            <person name="Falavigna A."/>
            <person name="Ye Y."/>
            <person name="Leebens-Mack J.H."/>
            <person name="Chen G."/>
        </authorList>
    </citation>
    <scope>NUCLEOTIDE SEQUENCE [LARGE SCALE GENOMIC DNA]</scope>
    <source>
        <strain evidence="6">cv. DH0086</strain>
    </source>
</reference>
<protein>
    <recommendedName>
        <fullName evidence="4">DYW domain-containing protein</fullName>
    </recommendedName>
</protein>
<dbReference type="PROSITE" id="PS51375">
    <property type="entry name" value="PPR"/>
    <property type="match status" value="1"/>
</dbReference>
<dbReference type="Gene3D" id="1.25.40.10">
    <property type="entry name" value="Tetratricopeptide repeat domain"/>
    <property type="match status" value="2"/>
</dbReference>
<dbReference type="PANTHER" id="PTHR47926">
    <property type="entry name" value="PENTATRICOPEPTIDE REPEAT-CONTAINING PROTEIN"/>
    <property type="match status" value="1"/>
</dbReference>
<keyword evidence="1" id="KW-0677">Repeat</keyword>
<dbReference type="NCBIfam" id="TIGR00756">
    <property type="entry name" value="PPR"/>
    <property type="match status" value="1"/>
</dbReference>
<feature type="repeat" description="PPR" evidence="2">
    <location>
        <begin position="340"/>
        <end position="374"/>
    </location>
</feature>
<dbReference type="AlphaFoldDB" id="A0A5P1FSJ0"/>
<dbReference type="Gramene" id="ONK79630">
    <property type="protein sequence ID" value="ONK79630"/>
    <property type="gene ID" value="A4U43_C01F8330"/>
</dbReference>
<feature type="compositionally biased region" description="Low complexity" evidence="3">
    <location>
        <begin position="66"/>
        <end position="77"/>
    </location>
</feature>
<feature type="compositionally biased region" description="Polar residues" evidence="3">
    <location>
        <begin position="50"/>
        <end position="65"/>
    </location>
</feature>